<feature type="chain" id="PRO_5032906572" evidence="2">
    <location>
        <begin position="32"/>
        <end position="96"/>
    </location>
</feature>
<organism evidence="3 4">
    <name type="scientific">Symbiodinium necroappetens</name>
    <dbReference type="NCBI Taxonomy" id="1628268"/>
    <lineage>
        <taxon>Eukaryota</taxon>
        <taxon>Sar</taxon>
        <taxon>Alveolata</taxon>
        <taxon>Dinophyceae</taxon>
        <taxon>Suessiales</taxon>
        <taxon>Symbiodiniaceae</taxon>
        <taxon>Symbiodinium</taxon>
    </lineage>
</organism>
<name>A0A812X2G2_9DINO</name>
<accession>A0A812X2G2</accession>
<gene>
    <name evidence="3" type="ORF">SNEC2469_LOCUS20161</name>
</gene>
<evidence type="ECO:0000256" key="2">
    <source>
        <dbReference type="SAM" id="SignalP"/>
    </source>
</evidence>
<protein>
    <submittedName>
        <fullName evidence="3">Uncharacterized protein</fullName>
    </submittedName>
</protein>
<evidence type="ECO:0000313" key="4">
    <source>
        <dbReference type="Proteomes" id="UP000601435"/>
    </source>
</evidence>
<comment type="caution">
    <text evidence="3">The sequence shown here is derived from an EMBL/GenBank/DDBJ whole genome shotgun (WGS) entry which is preliminary data.</text>
</comment>
<feature type="region of interest" description="Disordered" evidence="1">
    <location>
        <begin position="74"/>
        <end position="96"/>
    </location>
</feature>
<proteinExistence type="predicted"/>
<dbReference type="PROSITE" id="PS51257">
    <property type="entry name" value="PROKAR_LIPOPROTEIN"/>
    <property type="match status" value="1"/>
</dbReference>
<reference evidence="3" key="1">
    <citation type="submission" date="2021-02" db="EMBL/GenBank/DDBJ databases">
        <authorList>
            <person name="Dougan E. K."/>
            <person name="Rhodes N."/>
            <person name="Thang M."/>
            <person name="Chan C."/>
        </authorList>
    </citation>
    <scope>NUCLEOTIDE SEQUENCE</scope>
</reference>
<dbReference type="EMBL" id="CAJNJA010034914">
    <property type="protein sequence ID" value="CAE7699791.1"/>
    <property type="molecule type" value="Genomic_DNA"/>
</dbReference>
<keyword evidence="2" id="KW-0732">Signal</keyword>
<feature type="signal peptide" evidence="2">
    <location>
        <begin position="1"/>
        <end position="31"/>
    </location>
</feature>
<sequence length="96" mass="10160">MRNDSHNERHFGKMACHRPGLLAMLILLGFGLQGCKNLKEIEPGESVLSLPPPVTPIPLAVLPLVTPAPLSLQPLPPLPPVQPAQIAPEQPALSAA</sequence>
<dbReference type="Proteomes" id="UP000601435">
    <property type="component" value="Unassembled WGS sequence"/>
</dbReference>
<keyword evidence="4" id="KW-1185">Reference proteome</keyword>
<feature type="non-terminal residue" evidence="3">
    <location>
        <position position="1"/>
    </location>
</feature>
<evidence type="ECO:0000313" key="3">
    <source>
        <dbReference type="EMBL" id="CAE7699791.1"/>
    </source>
</evidence>
<dbReference type="AlphaFoldDB" id="A0A812X2G2"/>
<evidence type="ECO:0000256" key="1">
    <source>
        <dbReference type="SAM" id="MobiDB-lite"/>
    </source>
</evidence>